<feature type="signal peptide" evidence="7">
    <location>
        <begin position="1"/>
        <end position="31"/>
    </location>
</feature>
<comment type="caution">
    <text evidence="8">The sequence shown here is derived from an EMBL/GenBank/DDBJ whole genome shotgun (WGS) entry which is preliminary data.</text>
</comment>
<dbReference type="GO" id="GO:0016788">
    <property type="term" value="F:hydrolase activity, acting on ester bonds"/>
    <property type="evidence" value="ECO:0007669"/>
    <property type="project" value="InterPro"/>
</dbReference>
<evidence type="ECO:0000256" key="2">
    <source>
        <dbReference type="ARBA" id="ARBA00022723"/>
    </source>
</evidence>
<dbReference type="PANTHER" id="PTHR33146">
    <property type="entry name" value="ENDONUCLEASE 4"/>
    <property type="match status" value="1"/>
</dbReference>
<keyword evidence="4" id="KW-0378">Hydrolase</keyword>
<dbReference type="Gene3D" id="1.10.575.10">
    <property type="entry name" value="P1 Nuclease"/>
    <property type="match status" value="1"/>
</dbReference>
<organism evidence="8 9">
    <name type="scientific">Salinisphaera japonica YTM-1</name>
    <dbReference type="NCBI Taxonomy" id="1209778"/>
    <lineage>
        <taxon>Bacteria</taxon>
        <taxon>Pseudomonadati</taxon>
        <taxon>Pseudomonadota</taxon>
        <taxon>Gammaproteobacteria</taxon>
        <taxon>Salinisphaerales</taxon>
        <taxon>Salinisphaeraceae</taxon>
        <taxon>Salinisphaera</taxon>
    </lineage>
</organism>
<dbReference type="GO" id="GO:0006308">
    <property type="term" value="P:DNA catabolic process"/>
    <property type="evidence" value="ECO:0007669"/>
    <property type="project" value="InterPro"/>
</dbReference>
<evidence type="ECO:0000256" key="1">
    <source>
        <dbReference type="ARBA" id="ARBA00022722"/>
    </source>
</evidence>
<keyword evidence="7" id="KW-0732">Signal</keyword>
<gene>
    <name evidence="8" type="ORF">SAJA_01020</name>
</gene>
<name>A0A423Q2I8_9GAMM</name>
<sequence length="297" mass="33128">MIDARPRYRVPRAVCALVVSLTVVFAPPALAWGPVGHAIVADIAEAHLNPTARANVAKLLKQDSALHLDDIASWADAIRGDHPNTRSWHYVDIPLAADGFKTWRDCGAHDCLVVQLMRHIRVLDDAEATPRSREAALKFAVHLMGDLHQPLHAADRDDRGGNDTPLTYFGHATNLHRIWDSTIIERALDLHTQADYQIDHVAVRAAARRLDAEIRPAAAKQWTRGTLPLQRRDTVVAWTNESHRLARAVAYGLLPETPRAPDWSNTYQKESWPYARVQLQRGGRRLAAMLNAVLGPE</sequence>
<keyword evidence="9" id="KW-1185">Reference proteome</keyword>
<keyword evidence="2" id="KW-0479">Metal-binding</keyword>
<evidence type="ECO:0000256" key="4">
    <source>
        <dbReference type="ARBA" id="ARBA00022801"/>
    </source>
</evidence>
<dbReference type="PANTHER" id="PTHR33146:SF26">
    <property type="entry name" value="ENDONUCLEASE 4"/>
    <property type="match status" value="1"/>
</dbReference>
<feature type="chain" id="PRO_5019529275" evidence="7">
    <location>
        <begin position="32"/>
        <end position="297"/>
    </location>
</feature>
<evidence type="ECO:0000256" key="3">
    <source>
        <dbReference type="ARBA" id="ARBA00022759"/>
    </source>
</evidence>
<reference evidence="8 9" key="1">
    <citation type="submission" date="2013-10" db="EMBL/GenBank/DDBJ databases">
        <title>Salinisphaera japonica YTM-1 Genome Sequencing.</title>
        <authorList>
            <person name="Lai Q."/>
            <person name="Li C."/>
            <person name="Shao Z."/>
        </authorList>
    </citation>
    <scope>NUCLEOTIDE SEQUENCE [LARGE SCALE GENOMIC DNA]</scope>
    <source>
        <strain evidence="8 9">YTM-1</strain>
    </source>
</reference>
<proteinExistence type="predicted"/>
<keyword evidence="6" id="KW-0325">Glycoprotein</keyword>
<evidence type="ECO:0000256" key="7">
    <source>
        <dbReference type="SAM" id="SignalP"/>
    </source>
</evidence>
<accession>A0A423Q2I8</accession>
<dbReference type="GO" id="GO:0003676">
    <property type="term" value="F:nucleic acid binding"/>
    <property type="evidence" value="ECO:0007669"/>
    <property type="project" value="InterPro"/>
</dbReference>
<dbReference type="CDD" id="cd11010">
    <property type="entry name" value="S1-P1_nuclease"/>
    <property type="match status" value="1"/>
</dbReference>
<dbReference type="AlphaFoldDB" id="A0A423Q2I8"/>
<dbReference type="OrthoDB" id="267579at2"/>
<dbReference type="InterPro" id="IPR003154">
    <property type="entry name" value="S1/P1nuclease"/>
</dbReference>
<protein>
    <submittedName>
        <fullName evidence="8">Nuclease</fullName>
    </submittedName>
</protein>
<evidence type="ECO:0000313" key="9">
    <source>
        <dbReference type="Proteomes" id="UP000285310"/>
    </source>
</evidence>
<dbReference type="InParanoid" id="A0A423Q2I8"/>
<dbReference type="InterPro" id="IPR008947">
    <property type="entry name" value="PLipase_C/P1_nuclease_dom_sf"/>
</dbReference>
<dbReference type="GO" id="GO:0004519">
    <property type="term" value="F:endonuclease activity"/>
    <property type="evidence" value="ECO:0007669"/>
    <property type="project" value="UniProtKB-KW"/>
</dbReference>
<keyword evidence="3" id="KW-0255">Endonuclease</keyword>
<evidence type="ECO:0000256" key="6">
    <source>
        <dbReference type="ARBA" id="ARBA00023180"/>
    </source>
</evidence>
<keyword evidence="1" id="KW-0540">Nuclease</keyword>
<dbReference type="RefSeq" id="WP_123656779.1">
    <property type="nucleotide sequence ID" value="NZ_AYKG01000001.1"/>
</dbReference>
<dbReference type="GO" id="GO:0046872">
    <property type="term" value="F:metal ion binding"/>
    <property type="evidence" value="ECO:0007669"/>
    <property type="project" value="UniProtKB-KW"/>
</dbReference>
<evidence type="ECO:0000313" key="8">
    <source>
        <dbReference type="EMBL" id="ROO32844.1"/>
    </source>
</evidence>
<keyword evidence="5" id="KW-1015">Disulfide bond</keyword>
<dbReference type="Proteomes" id="UP000285310">
    <property type="component" value="Unassembled WGS sequence"/>
</dbReference>
<dbReference type="SUPFAM" id="SSF48537">
    <property type="entry name" value="Phospholipase C/P1 nuclease"/>
    <property type="match status" value="1"/>
</dbReference>
<dbReference type="Pfam" id="PF02265">
    <property type="entry name" value="S1-P1_nuclease"/>
    <property type="match status" value="1"/>
</dbReference>
<evidence type="ECO:0000256" key="5">
    <source>
        <dbReference type="ARBA" id="ARBA00023157"/>
    </source>
</evidence>
<dbReference type="EMBL" id="AYKG01000001">
    <property type="protein sequence ID" value="ROO32844.1"/>
    <property type="molecule type" value="Genomic_DNA"/>
</dbReference>